<name>A0A8J4E9Y4_9ACTN</name>
<protein>
    <submittedName>
        <fullName evidence="1">Uncharacterized protein</fullName>
    </submittedName>
</protein>
<gene>
    <name evidence="1" type="ORF">Vau01_117280</name>
</gene>
<organism evidence="1 2">
    <name type="scientific">Virgisporangium aurantiacum</name>
    <dbReference type="NCBI Taxonomy" id="175570"/>
    <lineage>
        <taxon>Bacteria</taxon>
        <taxon>Bacillati</taxon>
        <taxon>Actinomycetota</taxon>
        <taxon>Actinomycetes</taxon>
        <taxon>Micromonosporales</taxon>
        <taxon>Micromonosporaceae</taxon>
        <taxon>Virgisporangium</taxon>
    </lineage>
</organism>
<keyword evidence="2" id="KW-1185">Reference proteome</keyword>
<dbReference type="EMBL" id="BOPG01000111">
    <property type="protein sequence ID" value="GIJ64212.1"/>
    <property type="molecule type" value="Genomic_DNA"/>
</dbReference>
<comment type="caution">
    <text evidence="1">The sequence shown here is derived from an EMBL/GenBank/DDBJ whole genome shotgun (WGS) entry which is preliminary data.</text>
</comment>
<proteinExistence type="predicted"/>
<dbReference type="Proteomes" id="UP000612585">
    <property type="component" value="Unassembled WGS sequence"/>
</dbReference>
<evidence type="ECO:0000313" key="2">
    <source>
        <dbReference type="Proteomes" id="UP000612585"/>
    </source>
</evidence>
<accession>A0A8J4E9Y4</accession>
<evidence type="ECO:0000313" key="1">
    <source>
        <dbReference type="EMBL" id="GIJ64212.1"/>
    </source>
</evidence>
<dbReference type="AlphaFoldDB" id="A0A8J4E9Y4"/>
<sequence>MAAVDRTTTAPDTTQYRAIDRTRTVPNASLLRLLRIVIGVDARLDSHDRLQDIKK</sequence>
<reference evidence="1" key="1">
    <citation type="submission" date="2021-01" db="EMBL/GenBank/DDBJ databases">
        <title>Whole genome shotgun sequence of Virgisporangium aurantiacum NBRC 16421.</title>
        <authorList>
            <person name="Komaki H."/>
            <person name="Tamura T."/>
        </authorList>
    </citation>
    <scope>NUCLEOTIDE SEQUENCE</scope>
    <source>
        <strain evidence="1">NBRC 16421</strain>
    </source>
</reference>